<dbReference type="PANTHER" id="PTHR34220:SF7">
    <property type="entry name" value="SENSOR HISTIDINE KINASE YPDA"/>
    <property type="match status" value="1"/>
</dbReference>
<keyword evidence="3" id="KW-0808">Transferase</keyword>
<dbReference type="Gene3D" id="3.30.565.10">
    <property type="entry name" value="Histidine kinase-like ATPase, C-terminal domain"/>
    <property type="match status" value="1"/>
</dbReference>
<keyword evidence="5" id="KW-1133">Transmembrane helix</keyword>
<dbReference type="InterPro" id="IPR050640">
    <property type="entry name" value="Bact_2-comp_sensor_kinase"/>
</dbReference>
<sequence>MGSGIFPYRVTKGYAILLSIRKGEENMSKLSIKKQFQIILGCMAALCLILSIVSYTALDRLLLKNAASYARNTSQKFDGEINYLFQRIDSIFNTLLFDRNIEGLLHTPYSSETQKYVKELLVQFSSYSIMNQDISDIALVSSEMSWSNVYDADTLRRLSAQMEGTHGLYSFGFLSSPLTDSNRSREKRMVFGCNVYGMHEMANYGKYQGSLILSIDLRKAPIILPTQQEGTTYFLLTDVRENIFSFNCPEDITRSLLECCEKKNALTTGETMHYDTHDYLIYVTPVSGMGYSIISAIDKRQLHREVLHTTVIITLIITVSLILLAFFMYTLLHNMVSPLNQLSCYIGEIRQKPLNKKRKPLQLDGCTEIRTLNDSFHELIEEQQTLTRQLYNTTVSLYETELEKKQAELEFLRSQINPHFLYNTLESIRDIALEEQVPEIAGMSDALARLFRYNVKGQAIVPLSQELEITMAYLDIQKARFPGKLEVICSVRPEAMDVPIMKFLLQPLVENAVFHGIEPALRKGTLFIGARAQENRLLITIQDDGIGIPPDQLAQLQTHLADISIINTYSQQHVGILNVAHRILLNYGKDYRLTLDSEPGEGTRILLTLPAEAAQNPA</sequence>
<dbReference type="EMBL" id="VUMI01000071">
    <property type="protein sequence ID" value="MSS91600.1"/>
    <property type="molecule type" value="Genomic_DNA"/>
</dbReference>
<dbReference type="PROSITE" id="PS50109">
    <property type="entry name" value="HIS_KIN"/>
    <property type="match status" value="1"/>
</dbReference>
<dbReference type="InterPro" id="IPR005467">
    <property type="entry name" value="His_kinase_dom"/>
</dbReference>
<dbReference type="PANTHER" id="PTHR34220">
    <property type="entry name" value="SENSOR HISTIDINE KINASE YPDA"/>
    <property type="match status" value="1"/>
</dbReference>
<dbReference type="Gene3D" id="6.10.340.10">
    <property type="match status" value="1"/>
</dbReference>
<comment type="caution">
    <text evidence="7">The sequence shown here is derived from an EMBL/GenBank/DDBJ whole genome shotgun (WGS) entry which is preliminary data.</text>
</comment>
<dbReference type="PRINTS" id="PR00344">
    <property type="entry name" value="BCTRLSENSOR"/>
</dbReference>
<dbReference type="Pfam" id="PF06580">
    <property type="entry name" value="His_kinase"/>
    <property type="match status" value="1"/>
</dbReference>
<keyword evidence="3" id="KW-0418">Kinase</keyword>
<dbReference type="SMART" id="SM00387">
    <property type="entry name" value="HATPase_c"/>
    <property type="match status" value="1"/>
</dbReference>
<dbReference type="InterPro" id="IPR010559">
    <property type="entry name" value="Sig_transdc_His_kin_internal"/>
</dbReference>
<feature type="domain" description="Histidine kinase" evidence="6">
    <location>
        <begin position="504"/>
        <end position="613"/>
    </location>
</feature>
<keyword evidence="4" id="KW-0902">Two-component regulatory system</keyword>
<feature type="transmembrane region" description="Helical" evidence="5">
    <location>
        <begin position="309"/>
        <end position="332"/>
    </location>
</feature>
<evidence type="ECO:0000313" key="7">
    <source>
        <dbReference type="EMBL" id="MSS91600.1"/>
    </source>
</evidence>
<accession>A0A6N7WQA0</accession>
<evidence type="ECO:0000313" key="8">
    <source>
        <dbReference type="Proteomes" id="UP000436047"/>
    </source>
</evidence>
<evidence type="ECO:0000256" key="3">
    <source>
        <dbReference type="ARBA" id="ARBA00022777"/>
    </source>
</evidence>
<proteinExistence type="predicted"/>
<organism evidence="7 8">
    <name type="scientific">Eisenbergiella porci</name>
    <dbReference type="NCBI Taxonomy" id="2652274"/>
    <lineage>
        <taxon>Bacteria</taxon>
        <taxon>Bacillati</taxon>
        <taxon>Bacillota</taxon>
        <taxon>Clostridia</taxon>
        <taxon>Lachnospirales</taxon>
        <taxon>Lachnospiraceae</taxon>
        <taxon>Eisenbergiella</taxon>
    </lineage>
</organism>
<name>A0A6N7WQA0_9FIRM</name>
<evidence type="ECO:0000259" key="6">
    <source>
        <dbReference type="PROSITE" id="PS50109"/>
    </source>
</evidence>
<dbReference type="AlphaFoldDB" id="A0A6N7WQA0"/>
<dbReference type="InterPro" id="IPR004358">
    <property type="entry name" value="Sig_transdc_His_kin-like_C"/>
</dbReference>
<comment type="catalytic activity">
    <reaction evidence="1">
        <text>ATP + protein L-histidine = ADP + protein N-phospho-L-histidine.</text>
        <dbReference type="EC" id="2.7.13.3"/>
    </reaction>
</comment>
<keyword evidence="8" id="KW-1185">Reference proteome</keyword>
<evidence type="ECO:0000256" key="2">
    <source>
        <dbReference type="ARBA" id="ARBA00012438"/>
    </source>
</evidence>
<dbReference type="GO" id="GO:0000155">
    <property type="term" value="F:phosphorelay sensor kinase activity"/>
    <property type="evidence" value="ECO:0007669"/>
    <property type="project" value="InterPro"/>
</dbReference>
<feature type="transmembrane region" description="Helical" evidence="5">
    <location>
        <begin position="36"/>
        <end position="58"/>
    </location>
</feature>
<evidence type="ECO:0000256" key="4">
    <source>
        <dbReference type="ARBA" id="ARBA00023012"/>
    </source>
</evidence>
<dbReference type="Proteomes" id="UP000436047">
    <property type="component" value="Unassembled WGS sequence"/>
</dbReference>
<keyword evidence="5" id="KW-0812">Transmembrane</keyword>
<dbReference type="EC" id="2.7.13.3" evidence="2"/>
<evidence type="ECO:0000256" key="5">
    <source>
        <dbReference type="SAM" id="Phobius"/>
    </source>
</evidence>
<dbReference type="Pfam" id="PF02518">
    <property type="entry name" value="HATPase_c"/>
    <property type="match status" value="1"/>
</dbReference>
<dbReference type="SUPFAM" id="SSF55874">
    <property type="entry name" value="ATPase domain of HSP90 chaperone/DNA topoisomerase II/histidine kinase"/>
    <property type="match status" value="1"/>
</dbReference>
<dbReference type="InterPro" id="IPR036890">
    <property type="entry name" value="HATPase_C_sf"/>
</dbReference>
<keyword evidence="5" id="KW-0472">Membrane</keyword>
<dbReference type="GO" id="GO:0016020">
    <property type="term" value="C:membrane"/>
    <property type="evidence" value="ECO:0007669"/>
    <property type="project" value="InterPro"/>
</dbReference>
<dbReference type="InterPro" id="IPR003594">
    <property type="entry name" value="HATPase_dom"/>
</dbReference>
<evidence type="ECO:0000256" key="1">
    <source>
        <dbReference type="ARBA" id="ARBA00000085"/>
    </source>
</evidence>
<reference evidence="7 8" key="1">
    <citation type="submission" date="2019-08" db="EMBL/GenBank/DDBJ databases">
        <title>In-depth cultivation of the pig gut microbiome towards novel bacterial diversity and tailored functional studies.</title>
        <authorList>
            <person name="Wylensek D."/>
            <person name="Hitch T.C.A."/>
            <person name="Clavel T."/>
        </authorList>
    </citation>
    <scope>NUCLEOTIDE SEQUENCE [LARGE SCALE GENOMIC DNA]</scope>
    <source>
        <strain evidence="7 8">WCA-389-WT-23B</strain>
    </source>
</reference>
<protein>
    <recommendedName>
        <fullName evidence="2">histidine kinase</fullName>
        <ecNumber evidence="2">2.7.13.3</ecNumber>
    </recommendedName>
</protein>
<gene>
    <name evidence="7" type="ORF">FYJ45_26270</name>
</gene>